<protein>
    <recommendedName>
        <fullName evidence="3">BrnT family toxin</fullName>
    </recommendedName>
</protein>
<name>A0A2M7SFE3_9BACT</name>
<organism evidence="1 2">
    <name type="scientific">Candidatus Desantisbacteria bacterium CG_4_10_14_0_8_um_filter_48_22</name>
    <dbReference type="NCBI Taxonomy" id="1974543"/>
    <lineage>
        <taxon>Bacteria</taxon>
        <taxon>Candidatus Desantisiibacteriota</taxon>
    </lineage>
</organism>
<accession>A0A2M7SFE3</accession>
<dbReference type="Proteomes" id="UP000229307">
    <property type="component" value="Unassembled WGS sequence"/>
</dbReference>
<dbReference type="AlphaFoldDB" id="A0A2M7SFE3"/>
<sequence>MKMKSFVWNDNNIEHIGNHDVRPDETEEVFVSKYFLLKTRQGRYLVFGRTFSGRYLIVVFEFLEGVKDVQVITARDMNEEEKRLYRRKLKL</sequence>
<reference evidence="2" key="1">
    <citation type="submission" date="2017-09" db="EMBL/GenBank/DDBJ databases">
        <title>Depth-based differentiation of microbial function through sediment-hosted aquifers and enrichment of novel symbionts in the deep terrestrial subsurface.</title>
        <authorList>
            <person name="Probst A.J."/>
            <person name="Ladd B."/>
            <person name="Jarett J.K."/>
            <person name="Geller-Mcgrath D.E."/>
            <person name="Sieber C.M.K."/>
            <person name="Emerson J.B."/>
            <person name="Anantharaman K."/>
            <person name="Thomas B.C."/>
            <person name="Malmstrom R."/>
            <person name="Stieglmeier M."/>
            <person name="Klingl A."/>
            <person name="Woyke T."/>
            <person name="Ryan C.M."/>
            <person name="Banfield J.F."/>
        </authorList>
    </citation>
    <scope>NUCLEOTIDE SEQUENCE [LARGE SCALE GENOMIC DNA]</scope>
</reference>
<evidence type="ECO:0008006" key="3">
    <source>
        <dbReference type="Google" id="ProtNLM"/>
    </source>
</evidence>
<dbReference type="Gene3D" id="3.10.450.530">
    <property type="entry name" value="Ribonuclease toxin, BrnT, of type II toxin-antitoxin system"/>
    <property type="match status" value="1"/>
</dbReference>
<comment type="caution">
    <text evidence="1">The sequence shown here is derived from an EMBL/GenBank/DDBJ whole genome shotgun (WGS) entry which is preliminary data.</text>
</comment>
<dbReference type="InterPro" id="IPR038573">
    <property type="entry name" value="BrnT_sf"/>
</dbReference>
<evidence type="ECO:0000313" key="1">
    <source>
        <dbReference type="EMBL" id="PIZ18252.1"/>
    </source>
</evidence>
<dbReference type="InterPro" id="IPR007460">
    <property type="entry name" value="BrnT_toxin"/>
</dbReference>
<dbReference type="Pfam" id="PF04365">
    <property type="entry name" value="BrnT_toxin"/>
    <property type="match status" value="1"/>
</dbReference>
<proteinExistence type="predicted"/>
<dbReference type="EMBL" id="PFMR01000014">
    <property type="protein sequence ID" value="PIZ18252.1"/>
    <property type="molecule type" value="Genomic_DNA"/>
</dbReference>
<evidence type="ECO:0000313" key="2">
    <source>
        <dbReference type="Proteomes" id="UP000229307"/>
    </source>
</evidence>
<gene>
    <name evidence="1" type="ORF">COY52_00365</name>
</gene>